<accession>A0A955RRW5</accession>
<keyword evidence="4 6" id="KW-1133">Transmembrane helix</keyword>
<dbReference type="EMBL" id="JAGQKZ010000012">
    <property type="protein sequence ID" value="MCA9391978.1"/>
    <property type="molecule type" value="Genomic_DNA"/>
</dbReference>
<evidence type="ECO:0000256" key="6">
    <source>
        <dbReference type="SAM" id="Phobius"/>
    </source>
</evidence>
<dbReference type="Pfam" id="PF13396">
    <property type="entry name" value="PLDc_N"/>
    <property type="match status" value="1"/>
</dbReference>
<proteinExistence type="predicted"/>
<sequence>MMFNSLIARLSSSTAVFAAESGLYDNATCTVNGQVVPCSEMSEYIKNIPAWFWGIQIVFLMIGIALFVFWLAMFIDVIKNENKDKTLWIIMLIFLSTLGAFIYYFAVKRQRAKLQPPTPSTNA</sequence>
<evidence type="ECO:0000256" key="2">
    <source>
        <dbReference type="ARBA" id="ARBA00022475"/>
    </source>
</evidence>
<evidence type="ECO:0000313" key="9">
    <source>
        <dbReference type="EMBL" id="MCA9391978.1"/>
    </source>
</evidence>
<reference evidence="9" key="1">
    <citation type="submission" date="2020-04" db="EMBL/GenBank/DDBJ databases">
        <authorList>
            <person name="Zhang T."/>
        </authorList>
    </citation>
    <scope>NUCLEOTIDE SEQUENCE</scope>
    <source>
        <strain evidence="9">HKST-UBA03</strain>
    </source>
</reference>
<reference evidence="9" key="2">
    <citation type="journal article" date="2021" name="Microbiome">
        <title>Successional dynamics and alternative stable states in a saline activated sludge microbial community over 9 years.</title>
        <authorList>
            <person name="Wang Y."/>
            <person name="Ye J."/>
            <person name="Ju F."/>
            <person name="Liu L."/>
            <person name="Boyd J.A."/>
            <person name="Deng Y."/>
            <person name="Parks D.H."/>
            <person name="Jiang X."/>
            <person name="Yin X."/>
            <person name="Woodcroft B.J."/>
            <person name="Tyson G.W."/>
            <person name="Hugenholtz P."/>
            <person name="Polz M.F."/>
            <person name="Zhang T."/>
        </authorList>
    </citation>
    <scope>NUCLEOTIDE SEQUENCE</scope>
    <source>
        <strain evidence="9">HKST-UBA03</strain>
    </source>
</reference>
<keyword evidence="2" id="KW-1003">Cell membrane</keyword>
<feature type="signal peptide" evidence="7">
    <location>
        <begin position="1"/>
        <end position="18"/>
    </location>
</feature>
<keyword evidence="3 6" id="KW-0812">Transmembrane</keyword>
<evidence type="ECO:0000313" key="10">
    <source>
        <dbReference type="Proteomes" id="UP000751518"/>
    </source>
</evidence>
<name>A0A955RRW5_UNCKA</name>
<evidence type="ECO:0000256" key="4">
    <source>
        <dbReference type="ARBA" id="ARBA00022989"/>
    </source>
</evidence>
<feature type="domain" description="Cardiolipin synthase N-terminal" evidence="8">
    <location>
        <begin position="68"/>
        <end position="106"/>
    </location>
</feature>
<evidence type="ECO:0000259" key="8">
    <source>
        <dbReference type="Pfam" id="PF13396"/>
    </source>
</evidence>
<dbReference type="GO" id="GO:0005886">
    <property type="term" value="C:plasma membrane"/>
    <property type="evidence" value="ECO:0007669"/>
    <property type="project" value="UniProtKB-SubCell"/>
</dbReference>
<evidence type="ECO:0000256" key="3">
    <source>
        <dbReference type="ARBA" id="ARBA00022692"/>
    </source>
</evidence>
<organism evidence="9 10">
    <name type="scientific">candidate division WWE3 bacterium</name>
    <dbReference type="NCBI Taxonomy" id="2053526"/>
    <lineage>
        <taxon>Bacteria</taxon>
        <taxon>Katanobacteria</taxon>
    </lineage>
</organism>
<comment type="caution">
    <text evidence="9">The sequence shown here is derived from an EMBL/GenBank/DDBJ whole genome shotgun (WGS) entry which is preliminary data.</text>
</comment>
<dbReference type="Proteomes" id="UP000751518">
    <property type="component" value="Unassembled WGS sequence"/>
</dbReference>
<gene>
    <name evidence="9" type="ORF">KC614_02125</name>
</gene>
<feature type="chain" id="PRO_5037061721" evidence="7">
    <location>
        <begin position="19"/>
        <end position="123"/>
    </location>
</feature>
<protein>
    <submittedName>
        <fullName evidence="9">PLDc N-terminal domain-containing protein</fullName>
    </submittedName>
</protein>
<keyword evidence="7" id="KW-0732">Signal</keyword>
<evidence type="ECO:0000256" key="5">
    <source>
        <dbReference type="ARBA" id="ARBA00023136"/>
    </source>
</evidence>
<feature type="transmembrane region" description="Helical" evidence="6">
    <location>
        <begin position="50"/>
        <end position="75"/>
    </location>
</feature>
<dbReference type="InterPro" id="IPR027379">
    <property type="entry name" value="CLS_N"/>
</dbReference>
<feature type="transmembrane region" description="Helical" evidence="6">
    <location>
        <begin position="87"/>
        <end position="106"/>
    </location>
</feature>
<evidence type="ECO:0000256" key="7">
    <source>
        <dbReference type="SAM" id="SignalP"/>
    </source>
</evidence>
<comment type="subcellular location">
    <subcellularLocation>
        <location evidence="1">Cell membrane</location>
        <topology evidence="1">Multi-pass membrane protein</topology>
    </subcellularLocation>
</comment>
<evidence type="ECO:0000256" key="1">
    <source>
        <dbReference type="ARBA" id="ARBA00004651"/>
    </source>
</evidence>
<keyword evidence="5 6" id="KW-0472">Membrane</keyword>
<dbReference type="AlphaFoldDB" id="A0A955RRW5"/>